<reference evidence="2" key="1">
    <citation type="submission" date="2023-09" db="EMBL/GenBank/DDBJ databases">
        <title>Arcobacter tbilisiensis sp. nov. isolated from chicken meat in Tbilisi, Georgia.</title>
        <authorList>
            <person name="Matthias R."/>
            <person name="Zautner A.E."/>
        </authorList>
    </citation>
    <scope>NUCLEOTIDE SEQUENCE</scope>
    <source>
        <strain evidence="2">LEO 107</strain>
    </source>
</reference>
<feature type="region of interest" description="Disordered" evidence="1">
    <location>
        <begin position="121"/>
        <end position="147"/>
    </location>
</feature>
<organism evidence="2">
    <name type="scientific">Arcobacter sp. AZ-2023</name>
    <dbReference type="NCBI Taxonomy" id="3074453"/>
    <lineage>
        <taxon>Bacteria</taxon>
        <taxon>Pseudomonadati</taxon>
        <taxon>Campylobacterota</taxon>
        <taxon>Epsilonproteobacteria</taxon>
        <taxon>Campylobacterales</taxon>
        <taxon>Arcobacteraceae</taxon>
        <taxon>Arcobacter</taxon>
    </lineage>
</organism>
<evidence type="ECO:0000256" key="1">
    <source>
        <dbReference type="SAM" id="MobiDB-lite"/>
    </source>
</evidence>
<dbReference type="SUPFAM" id="SSF141072">
    <property type="entry name" value="CalX-like"/>
    <property type="match status" value="1"/>
</dbReference>
<feature type="compositionally biased region" description="Polar residues" evidence="1">
    <location>
        <begin position="583"/>
        <end position="599"/>
    </location>
</feature>
<feature type="compositionally biased region" description="Basic and acidic residues" evidence="1">
    <location>
        <begin position="1335"/>
        <end position="1352"/>
    </location>
</feature>
<dbReference type="EMBL" id="CP134846">
    <property type="protein sequence ID" value="WNL16840.1"/>
    <property type="molecule type" value="Genomic_DNA"/>
</dbReference>
<proteinExistence type="predicted"/>
<dbReference type="InterPro" id="IPR006626">
    <property type="entry name" value="PbH1"/>
</dbReference>
<dbReference type="SMART" id="SM00710">
    <property type="entry name" value="PbH1"/>
    <property type="match status" value="5"/>
</dbReference>
<accession>A0AA96CWF3</accession>
<feature type="region of interest" description="Disordered" evidence="1">
    <location>
        <begin position="870"/>
        <end position="894"/>
    </location>
</feature>
<feature type="region of interest" description="Disordered" evidence="1">
    <location>
        <begin position="1335"/>
        <end position="1379"/>
    </location>
</feature>
<feature type="region of interest" description="Disordered" evidence="1">
    <location>
        <begin position="1723"/>
        <end position="1742"/>
    </location>
</feature>
<dbReference type="InterPro" id="IPR038081">
    <property type="entry name" value="CalX-like_sf"/>
</dbReference>
<feature type="region of interest" description="Disordered" evidence="1">
    <location>
        <begin position="583"/>
        <end position="607"/>
    </location>
</feature>
<feature type="compositionally biased region" description="Basic and acidic residues" evidence="1">
    <location>
        <begin position="1726"/>
        <end position="1738"/>
    </location>
</feature>
<name>A0AA96CWF3_9BACT</name>
<gene>
    <name evidence="2" type="ORF">RJG54_00120</name>
</gene>
<feature type="compositionally biased region" description="Polar residues" evidence="1">
    <location>
        <begin position="870"/>
        <end position="886"/>
    </location>
</feature>
<sequence length="2958" mass="319151">MANLAQIQSIAQGQFFVKDSLGNLTEIKVGDTVSLNDIIVAASSNTDLSKIEILFDTNELIILSQGEQLLDATLLASTFGNEELAFDKQEVDETLNAWNNAQDGDATDMETAAGDVTEQATNAGDERAADGGALRSKFNSRDGASTDVRSDLREASWTDGIERTIEDSENMLLEQPLPIVYTIIEGIDVVNEGDSANYVVKLQDAAGNPVIATQDTIIYVRYTNKTTQDGDTQYNNENIIEVVIKAGTSQTEFTIKTNDDYLADNGEIYNVAITGNNSTEFDMRTGDVAGNKTNVDTTILDNSNPLNPGGEEGGYGSEDTVYVKISQPSETLEGGKLSHTVTLVDKDGNPVTIPAGEKIIVTLTYTSTDGVTDGDFSTIVKEVELVSNGTTFENTTIVDNTYEGSENYTVKITDVKQTNGTYEKVEIHQTENSTTGKITDNPVEIVLVATDSTGTIPLKADRTVDLEANKNSTPEGGKLYYVAVAVDSNGKPLDKQTGTVDVSYNETADTTDKDATLKDGTATNPVDIKDNPTKATIGKVFTVDAKDDYYAEGDERFNVVISNPKDTGYDTGVSVKSGADTVTSTIKDNPAQDTENPKTPTEDGGYGPEDTVYVKISQPSETVEGGKLSHTVTLVDKDGKPVTIPAGEKITVTLTYQSTNGVIDGDFSTIVKEVELVSNGTTFENTTIVDNVYEGSENYTVTITGVKQEKGTYENVAIHQTENSTTGKITDNPVEIVLVATDSTGTIPLKADGTVDLEANKNSTPEGGKLYYVAVAIDSNGKPLDKQTGTVDVSYNETADKTDTDATLTGTGKDIANEKSIVNIGEKFEVDAKDDYYAEGDERFNVVISNPKDTGYDTGVSVKSGADTVTSTIKDNPAQDTENPKTPTEDGGYGPEDTVYVKIEGNPTVVEGGKLSHTVTLVDKDGKAVTIPAGESVTVTLTYAIKQDGGSSDDYVTKTETIIIKGGTSSTTFENITKVDFVTEGTEIYEITISKVEQSGAFENVAIHSDNKVTDTILDGITFEGPVDSKVDEDNFYQNDLNGTDGGNVTISNLTASKSLGITIPAGYEDIVGEYKINFNGEPKVMVDGQDYELKSNGVKVVYEVNGDKIVGKAGSKTVFDIVLNKTNGKYEYKQYENIDHPKVGEVSTEEGLKQNNTLDDIVLNFQFNITTTSKNGQTVTSPNHPNQEFNVTVNDSSPLANEQDLIVYEDNSLQFVLSDGAFKDGKIKIDNNDGNGFKEYSTNATVKIYEGSKEVGTIKILKGGKLEFKPVEDYSKYDASDKNKLPNFKYQVSDTDGDYAEGTIKIQVKPVADAPTITFDTAKGDIVNSKFEVTTKEDNANNEEGTHKVELGLEVPSLSKDQTDKNNATGDSPERNGEITLKFTNGNSLVSKAENKTIPDTGAKLFYITNGVETDTGILIDSKDEKVTVILVKTSGGIDIDTTYHHSGTLPEKGGNVLYLTKEEYKSLKIQHAEDNDTNIQINIGVTSYEVNNNGEPLFKNSSYDDNNNSNLYKNSNATMTVVIKPVTDDIELKFDPNSMKYSELQANGKFVTKEISGTISSSDSNTNKADIFTLSNTIKEGDGAINLQSILSATSGALNGLNGIKADLDGSEIRTYKISDIPAGTVIVLDGKSYTVQDGKTSIEIPFPSNTKADPTFTMKFPENFSGEVKATITLSVIDKGVEEKNDSTKWGETKEATVYLNLNVTPVADDATVKVGQPVGYEDAGREGGNTKDKSGAITNPTKGIVLPITVTSTDKDGSETFTVTIKDIPDGGAIFVKDSVTGENVLVTYGGDGAPTIKVWNNGILEDYTGTTITANKETITIEKFDNENPPKFIPPHNEHRDFKLNVDAKTVDTQIINGVEKTDTQTVATAKEITVIVKDVADSVVGNEYKTEELVLADSSKKSYNAITTEDTEIKLSSIFNNDGKGGFDYTKLASYDSSSEDLTIIIKDLPVGVTLEGANLNYVNGQYIFKATDIDGITIKTPANYSGELNFGITYITTERGEVVDGKTIASKTFGSEKSTDNVSIFVKPTIDAEFKSSTTKAEDIDATVVGGKSYYNLNLGINKNGDNDETLESVTIKAPEANSGYKLFIIDGNTKTEITSDYTLKTTELNKVYVEVKENQHGSFDIKGTYTVKDSQYAGKDVNYETKETKDFTHKLTITPVTDTPTIEVETGTQTHINVNAGENTEIKIPVKVSSEDTDGSESITKIVISGIPKGVTIDTGSAELDGKITVSEHNGIYTITGHNLNSSNFKDIVFKVDGNANFEYRDITITAYTKDAQGSFEEQTSTKITLDKTHNGNGGGTGTGPKLDIVVDETKKDFKATEDTQFNFLDIFQVVAVEGKDGRTELNFKIDVGSNATLKGLDAYKNADGSYTIKGNRADIESVLANLKVVPNKDYNDNHTTDKSTLDITITIDGKTPVIAKVPVTPVTDAMSIKVEATPTDLAGIVENKPVDLKITLINSVDGKHTEEIKSITIKVTETWKDNAIGEVTEKGLLTDTRGNYKINENLDGTYTITKKDGTSFDFTEIKDLQYTPTTNRNGDVSFDVIVNHKEIDGKATMDTLEDGSRNAIGSSKVITVKPVVSSTITITDKEVAEEDKGMASVKLSVDKYDPSEKFESVLIKVESGVAVYYDNGTKLAMNLGGDSWLIPVSGDGKTLPEIFFKGKEHLAGNIGFKATINAKDGEAKVTKELTTGSVTITEVADGVTIDPTKTGIDKNAFEWTTLNLNANMKDLDGSEKMHFTLEGLDSSAQFRVNNGDGTYTDLSSKASQDATGKWTINGIEAKDINNIQITHDKSVKDIKVEAWTQDGQDADISDKVEGKFDLNFTQDALKDGTLTLGKEVNIDFSKIVNGDIQGVNKIDLSAEGENKLLNLTLDDVLSIGKKDGGNINLTILGDSDDKVTFKNEIGKEWSSNVVNDDKGNKLYTEWSNTTGDTTVTVKVEQPISDGITN</sequence>
<evidence type="ECO:0000313" key="2">
    <source>
        <dbReference type="EMBL" id="WNL16840.1"/>
    </source>
</evidence>
<protein>
    <submittedName>
        <fullName evidence="2">Uncharacterized protein</fullName>
    </submittedName>
</protein>